<accession>A0A6L2JYF9</accession>
<protein>
    <submittedName>
        <fullName evidence="2">Uncharacterized protein</fullName>
    </submittedName>
</protein>
<gene>
    <name evidence="2" type="ORF">Tci_013545</name>
</gene>
<sequence length="298" mass="32308">MRPIISMVSISLEGFMPSILLLVVIIVAVVIVAVILVVVVIDAIVVVVIVVASIGVVVIVDDGVYHIIKLLFVIIVTFPSMIWGSPLMKASIIFSVFGTMFGHKMANSWNLLTPDDPIGLFYSDRLSVCIPPRQGIIGQANKSNNSFRTIEVERLTVNELFVVSSFYYRNFSWSSVPIGIVGICIGSNLCFQGCSNTLCNQFPDGSLGHSWVQRKEFKTSRDIHGNNGMSDLIGGLDTKIHQSVVDLTGDEDPSDEDGGTGMVDSTGVSVSLGKISLEGNKSWELTLVIVIILEMEAK</sequence>
<feature type="transmembrane region" description="Helical" evidence="1">
    <location>
        <begin position="20"/>
        <end position="52"/>
    </location>
</feature>
<keyword evidence="1" id="KW-1133">Transmembrane helix</keyword>
<reference evidence="2" key="1">
    <citation type="journal article" date="2019" name="Sci. Rep.">
        <title>Draft genome of Tanacetum cinerariifolium, the natural source of mosquito coil.</title>
        <authorList>
            <person name="Yamashiro T."/>
            <person name="Shiraishi A."/>
            <person name="Satake H."/>
            <person name="Nakayama K."/>
        </authorList>
    </citation>
    <scope>NUCLEOTIDE SEQUENCE</scope>
</reference>
<keyword evidence="1" id="KW-0472">Membrane</keyword>
<evidence type="ECO:0000256" key="1">
    <source>
        <dbReference type="SAM" id="Phobius"/>
    </source>
</evidence>
<keyword evidence="1" id="KW-0812">Transmembrane</keyword>
<feature type="transmembrane region" description="Helical" evidence="1">
    <location>
        <begin position="64"/>
        <end position="84"/>
    </location>
</feature>
<evidence type="ECO:0000313" key="2">
    <source>
        <dbReference type="EMBL" id="GEU41567.1"/>
    </source>
</evidence>
<organism evidence="2">
    <name type="scientific">Tanacetum cinerariifolium</name>
    <name type="common">Dalmatian daisy</name>
    <name type="synonym">Chrysanthemum cinerariifolium</name>
    <dbReference type="NCBI Taxonomy" id="118510"/>
    <lineage>
        <taxon>Eukaryota</taxon>
        <taxon>Viridiplantae</taxon>
        <taxon>Streptophyta</taxon>
        <taxon>Embryophyta</taxon>
        <taxon>Tracheophyta</taxon>
        <taxon>Spermatophyta</taxon>
        <taxon>Magnoliopsida</taxon>
        <taxon>eudicotyledons</taxon>
        <taxon>Gunneridae</taxon>
        <taxon>Pentapetalae</taxon>
        <taxon>asterids</taxon>
        <taxon>campanulids</taxon>
        <taxon>Asterales</taxon>
        <taxon>Asteraceae</taxon>
        <taxon>Asteroideae</taxon>
        <taxon>Anthemideae</taxon>
        <taxon>Anthemidinae</taxon>
        <taxon>Tanacetum</taxon>
    </lineage>
</organism>
<proteinExistence type="predicted"/>
<dbReference type="EMBL" id="BKCJ010001455">
    <property type="protein sequence ID" value="GEU41567.1"/>
    <property type="molecule type" value="Genomic_DNA"/>
</dbReference>
<comment type="caution">
    <text evidence="2">The sequence shown here is derived from an EMBL/GenBank/DDBJ whole genome shotgun (WGS) entry which is preliminary data.</text>
</comment>
<name>A0A6L2JYF9_TANCI</name>
<dbReference type="AlphaFoldDB" id="A0A6L2JYF9"/>